<dbReference type="SUPFAM" id="SSF56672">
    <property type="entry name" value="DNA/RNA polymerases"/>
    <property type="match status" value="1"/>
</dbReference>
<protein>
    <recommendedName>
        <fullName evidence="1">Reverse transcriptase Ty1/copia-type domain-containing protein</fullName>
    </recommendedName>
</protein>
<evidence type="ECO:0000259" key="1">
    <source>
        <dbReference type="Pfam" id="PF07727"/>
    </source>
</evidence>
<feature type="domain" description="Reverse transcriptase Ty1/copia-type" evidence="1">
    <location>
        <begin position="4"/>
        <end position="137"/>
    </location>
</feature>
<dbReference type="InterPro" id="IPR043502">
    <property type="entry name" value="DNA/RNA_pol_sf"/>
</dbReference>
<proteinExistence type="predicted"/>
<evidence type="ECO:0000313" key="3">
    <source>
        <dbReference type="Proteomes" id="UP001172457"/>
    </source>
</evidence>
<dbReference type="Pfam" id="PF07727">
    <property type="entry name" value="RVT_2"/>
    <property type="match status" value="1"/>
</dbReference>
<name>A0AA38WUY7_9ASTR</name>
<accession>A0AA38WUY7</accession>
<gene>
    <name evidence="2" type="ORF">OSB04_001502</name>
</gene>
<reference evidence="2" key="1">
    <citation type="submission" date="2023-03" db="EMBL/GenBank/DDBJ databases">
        <title>Chromosome-scale reference genome and RAD-based genetic map of yellow starthistle (Centaurea solstitialis) reveal putative structural variation and QTLs associated with invader traits.</title>
        <authorList>
            <person name="Reatini B."/>
            <person name="Cang F.A."/>
            <person name="Jiang Q."/>
            <person name="Mckibben M.T.W."/>
            <person name="Barker M.S."/>
            <person name="Rieseberg L.H."/>
            <person name="Dlugosch K.M."/>
        </authorList>
    </citation>
    <scope>NUCLEOTIDE SEQUENCE</scope>
    <source>
        <strain evidence="2">CAN-66</strain>
        <tissue evidence="2">Leaf</tissue>
    </source>
</reference>
<dbReference type="EMBL" id="JARYMX010000001">
    <property type="protein sequence ID" value="KAJ9565536.1"/>
    <property type="molecule type" value="Genomic_DNA"/>
</dbReference>
<sequence length="158" mass="18261">MALGRYKARLVAKGFHQRLGVDYHEMFNLVDKPMIIHFVILLAPSQGWDLRQLDVNNKFIQGTLKEEIFMAQPQGFIDKNNPLHMRHLHKTIYGLKEAPRAWYNELQHFFTTSLFICKDKGIPLLLLVYVDDIIIIGIFSRAHINLGRRILAKGPGNP</sequence>
<dbReference type="Proteomes" id="UP001172457">
    <property type="component" value="Chromosome 1"/>
</dbReference>
<dbReference type="InterPro" id="IPR013103">
    <property type="entry name" value="RVT_2"/>
</dbReference>
<comment type="caution">
    <text evidence="2">The sequence shown here is derived from an EMBL/GenBank/DDBJ whole genome shotgun (WGS) entry which is preliminary data.</text>
</comment>
<dbReference type="AlphaFoldDB" id="A0AA38WUY7"/>
<keyword evidence="3" id="KW-1185">Reference proteome</keyword>
<evidence type="ECO:0000313" key="2">
    <source>
        <dbReference type="EMBL" id="KAJ9565536.1"/>
    </source>
</evidence>
<organism evidence="2 3">
    <name type="scientific">Centaurea solstitialis</name>
    <name type="common">yellow star-thistle</name>
    <dbReference type="NCBI Taxonomy" id="347529"/>
    <lineage>
        <taxon>Eukaryota</taxon>
        <taxon>Viridiplantae</taxon>
        <taxon>Streptophyta</taxon>
        <taxon>Embryophyta</taxon>
        <taxon>Tracheophyta</taxon>
        <taxon>Spermatophyta</taxon>
        <taxon>Magnoliopsida</taxon>
        <taxon>eudicotyledons</taxon>
        <taxon>Gunneridae</taxon>
        <taxon>Pentapetalae</taxon>
        <taxon>asterids</taxon>
        <taxon>campanulids</taxon>
        <taxon>Asterales</taxon>
        <taxon>Asteraceae</taxon>
        <taxon>Carduoideae</taxon>
        <taxon>Cardueae</taxon>
        <taxon>Centaureinae</taxon>
        <taxon>Centaurea</taxon>
    </lineage>
</organism>